<protein>
    <submittedName>
        <fullName evidence="2">AbrB family transcriptional regulator</fullName>
    </submittedName>
</protein>
<dbReference type="EMBL" id="JAJISD010000009">
    <property type="protein sequence ID" value="MCC8431277.1"/>
    <property type="molecule type" value="Genomic_DNA"/>
</dbReference>
<proteinExistence type="predicted"/>
<keyword evidence="1" id="KW-1133">Transmembrane helix</keyword>
<feature type="transmembrane region" description="Helical" evidence="1">
    <location>
        <begin position="209"/>
        <end position="228"/>
    </location>
</feature>
<keyword evidence="3" id="KW-1185">Reference proteome</keyword>
<dbReference type="Proteomes" id="UP001198862">
    <property type="component" value="Unassembled WGS sequence"/>
</dbReference>
<dbReference type="PANTHER" id="PTHR38457">
    <property type="entry name" value="REGULATOR ABRB-RELATED"/>
    <property type="match status" value="1"/>
</dbReference>
<keyword evidence="1" id="KW-0472">Membrane</keyword>
<evidence type="ECO:0000313" key="2">
    <source>
        <dbReference type="EMBL" id="MCC8431277.1"/>
    </source>
</evidence>
<feature type="transmembrane region" description="Helical" evidence="1">
    <location>
        <begin position="183"/>
        <end position="202"/>
    </location>
</feature>
<gene>
    <name evidence="2" type="ORF">LJ725_20070</name>
</gene>
<dbReference type="InterPro" id="IPR017516">
    <property type="entry name" value="AbrB_dup"/>
</dbReference>
<feature type="transmembrane region" description="Helical" evidence="1">
    <location>
        <begin position="86"/>
        <end position="105"/>
    </location>
</feature>
<feature type="transmembrane region" description="Helical" evidence="1">
    <location>
        <begin position="321"/>
        <end position="340"/>
    </location>
</feature>
<feature type="transmembrane region" description="Helical" evidence="1">
    <location>
        <begin position="149"/>
        <end position="167"/>
    </location>
</feature>
<reference evidence="2 3" key="1">
    <citation type="submission" date="2021-11" db="EMBL/GenBank/DDBJ databases">
        <authorList>
            <person name="Lee D.-H."/>
            <person name="Kim S.-B."/>
        </authorList>
    </citation>
    <scope>NUCLEOTIDE SEQUENCE [LARGE SCALE GENOMIC DNA]</scope>
    <source>
        <strain evidence="2 3">KCTC 52223</strain>
    </source>
</reference>
<evidence type="ECO:0000256" key="1">
    <source>
        <dbReference type="SAM" id="Phobius"/>
    </source>
</evidence>
<feature type="transmembrane region" description="Helical" evidence="1">
    <location>
        <begin position="234"/>
        <end position="252"/>
    </location>
</feature>
<dbReference type="NCBIfam" id="TIGR03082">
    <property type="entry name" value="Gneg_AbrB_dup"/>
    <property type="match status" value="2"/>
</dbReference>
<evidence type="ECO:0000313" key="3">
    <source>
        <dbReference type="Proteomes" id="UP001198862"/>
    </source>
</evidence>
<comment type="caution">
    <text evidence="2">The sequence shown here is derived from an EMBL/GenBank/DDBJ whole genome shotgun (WGS) entry which is preliminary data.</text>
</comment>
<name>A0ABS8KZY9_9HYPH</name>
<dbReference type="PIRSF" id="PIRSF038991">
    <property type="entry name" value="Protein_AbrB"/>
    <property type="match status" value="1"/>
</dbReference>
<feature type="transmembrane region" description="Helical" evidence="1">
    <location>
        <begin position="264"/>
        <end position="291"/>
    </location>
</feature>
<organism evidence="2 3">
    <name type="scientific">Reyranella aquatilis</name>
    <dbReference type="NCBI Taxonomy" id="2035356"/>
    <lineage>
        <taxon>Bacteria</taxon>
        <taxon>Pseudomonadati</taxon>
        <taxon>Pseudomonadota</taxon>
        <taxon>Alphaproteobacteria</taxon>
        <taxon>Hyphomicrobiales</taxon>
        <taxon>Reyranellaceae</taxon>
        <taxon>Reyranella</taxon>
    </lineage>
</organism>
<accession>A0ABS8KZY9</accession>
<dbReference type="InterPro" id="IPR007820">
    <property type="entry name" value="AbrB_fam"/>
</dbReference>
<keyword evidence="1" id="KW-0812">Transmembrane</keyword>
<dbReference type="RefSeq" id="WP_230552515.1">
    <property type="nucleotide sequence ID" value="NZ_JAJISD010000009.1"/>
</dbReference>
<feature type="transmembrane region" description="Helical" evidence="1">
    <location>
        <begin position="56"/>
        <end position="74"/>
    </location>
</feature>
<dbReference type="PANTHER" id="PTHR38457:SF1">
    <property type="entry name" value="REGULATOR ABRB-RELATED"/>
    <property type="match status" value="1"/>
</dbReference>
<sequence length="354" mass="37312">MKGLARHLGSWSALIALTVPVTALMLWLHAPAALMLGPLLAGVAFASWGGKVHYPVPVFAVAQGVVGIMIAKMVPLTIVGDILGHWALFTVGVVSVVAASSWVGWQMTRWQMLPGTTALWGVSPGAASVMTYMAEAYGADMRMVAFMQYLRVVMVAGVAAGVARYFGGASQHAPDAIVWFPDVAWLPLLETVAMAGVGSWLARRLGIPAGAFLVPLVGGIVLTHLGWLRIELPTWLLAGCYALVGWNVGLRFTRALLGYVLRQLPGILFCIFVMLAMCGAVAAFMVFVAGIDPLTAYLATSPGGADSIAIIAASTDVDVSFVMAMQTVRLLVVLFAAPYLTRIIAERIGGISSG</sequence>
<dbReference type="Pfam" id="PF05145">
    <property type="entry name" value="AbrB"/>
    <property type="match status" value="1"/>
</dbReference>